<gene>
    <name evidence="2" type="ORF">MNOR_LOCUS41552</name>
</gene>
<name>A0AAV2SU85_MEGNR</name>
<dbReference type="Proteomes" id="UP001497623">
    <property type="component" value="Unassembled WGS sequence"/>
</dbReference>
<organism evidence="2 3">
    <name type="scientific">Meganyctiphanes norvegica</name>
    <name type="common">Northern krill</name>
    <name type="synonym">Thysanopoda norvegica</name>
    <dbReference type="NCBI Taxonomy" id="48144"/>
    <lineage>
        <taxon>Eukaryota</taxon>
        <taxon>Metazoa</taxon>
        <taxon>Ecdysozoa</taxon>
        <taxon>Arthropoda</taxon>
        <taxon>Crustacea</taxon>
        <taxon>Multicrustacea</taxon>
        <taxon>Malacostraca</taxon>
        <taxon>Eumalacostraca</taxon>
        <taxon>Eucarida</taxon>
        <taxon>Euphausiacea</taxon>
        <taxon>Euphausiidae</taxon>
        <taxon>Meganyctiphanes</taxon>
    </lineage>
</organism>
<sequence length="131" mass="14241">MSFCSSVPSKDKMDSKSAKKSDSVGNWYSKLKHPRLNIIKGQELSPGQDRSNSVVRQNAEFAYLNPGAASSASIASSISINDGDVLGRSNVALIFHSDAQIDIPSDKEENCDRKQWSSPVEFLLSCISMSV</sequence>
<keyword evidence="3" id="KW-1185">Reference proteome</keyword>
<feature type="non-terminal residue" evidence="2">
    <location>
        <position position="131"/>
    </location>
</feature>
<comment type="caution">
    <text evidence="2">The sequence shown here is derived from an EMBL/GenBank/DDBJ whole genome shotgun (WGS) entry which is preliminary data.</text>
</comment>
<evidence type="ECO:0000313" key="3">
    <source>
        <dbReference type="Proteomes" id="UP001497623"/>
    </source>
</evidence>
<dbReference type="AlphaFoldDB" id="A0AAV2SU85"/>
<feature type="compositionally biased region" description="Basic and acidic residues" evidence="1">
    <location>
        <begin position="9"/>
        <end position="22"/>
    </location>
</feature>
<evidence type="ECO:0000313" key="2">
    <source>
        <dbReference type="EMBL" id="CAL4249490.1"/>
    </source>
</evidence>
<proteinExistence type="predicted"/>
<evidence type="ECO:0000256" key="1">
    <source>
        <dbReference type="SAM" id="MobiDB-lite"/>
    </source>
</evidence>
<feature type="region of interest" description="Disordered" evidence="1">
    <location>
        <begin position="1"/>
        <end position="26"/>
    </location>
</feature>
<protein>
    <submittedName>
        <fullName evidence="2">Uncharacterized protein</fullName>
    </submittedName>
</protein>
<reference evidence="2 3" key="1">
    <citation type="submission" date="2024-05" db="EMBL/GenBank/DDBJ databases">
        <authorList>
            <person name="Wallberg A."/>
        </authorList>
    </citation>
    <scope>NUCLEOTIDE SEQUENCE [LARGE SCALE GENOMIC DNA]</scope>
</reference>
<accession>A0AAV2SU85</accession>
<dbReference type="EMBL" id="CAXKWB010158086">
    <property type="protein sequence ID" value="CAL4249490.1"/>
    <property type="molecule type" value="Genomic_DNA"/>
</dbReference>